<keyword evidence="2" id="KW-1185">Reference proteome</keyword>
<dbReference type="EMBL" id="BMAO01016567">
    <property type="protein sequence ID" value="GFR09571.1"/>
    <property type="molecule type" value="Genomic_DNA"/>
</dbReference>
<organism evidence="1 2">
    <name type="scientific">Trichonephila clavata</name>
    <name type="common">Joro spider</name>
    <name type="synonym">Nephila clavata</name>
    <dbReference type="NCBI Taxonomy" id="2740835"/>
    <lineage>
        <taxon>Eukaryota</taxon>
        <taxon>Metazoa</taxon>
        <taxon>Ecdysozoa</taxon>
        <taxon>Arthropoda</taxon>
        <taxon>Chelicerata</taxon>
        <taxon>Arachnida</taxon>
        <taxon>Araneae</taxon>
        <taxon>Araneomorphae</taxon>
        <taxon>Entelegynae</taxon>
        <taxon>Araneoidea</taxon>
        <taxon>Nephilidae</taxon>
        <taxon>Trichonephila</taxon>
    </lineage>
</organism>
<evidence type="ECO:0000313" key="2">
    <source>
        <dbReference type="Proteomes" id="UP000887116"/>
    </source>
</evidence>
<protein>
    <submittedName>
        <fullName evidence="1">Uncharacterized protein</fullName>
    </submittedName>
</protein>
<evidence type="ECO:0000313" key="1">
    <source>
        <dbReference type="EMBL" id="GFR09571.1"/>
    </source>
</evidence>
<reference evidence="1" key="1">
    <citation type="submission" date="2020-07" db="EMBL/GenBank/DDBJ databases">
        <title>Multicomponent nature underlies the extraordinary mechanical properties of spider dragline silk.</title>
        <authorList>
            <person name="Kono N."/>
            <person name="Nakamura H."/>
            <person name="Mori M."/>
            <person name="Yoshida Y."/>
            <person name="Ohtoshi R."/>
            <person name="Malay A.D."/>
            <person name="Moran D.A.P."/>
            <person name="Tomita M."/>
            <person name="Numata K."/>
            <person name="Arakawa K."/>
        </authorList>
    </citation>
    <scope>NUCLEOTIDE SEQUENCE</scope>
</reference>
<name>A0A8X6GQY7_TRICU</name>
<proteinExistence type="predicted"/>
<comment type="caution">
    <text evidence="1">The sequence shown here is derived from an EMBL/GenBank/DDBJ whole genome shotgun (WGS) entry which is preliminary data.</text>
</comment>
<sequence length="84" mass="9726">MHVTYVHIMAGKCEKASSRRKFVIKLSEDLLAQWMKKRQNVATLCRSTRPIICEILKSEQNIELPEQLEIKKRKVCAVLAMQLA</sequence>
<dbReference type="OrthoDB" id="6434149at2759"/>
<dbReference type="AlphaFoldDB" id="A0A8X6GQY7"/>
<dbReference type="Proteomes" id="UP000887116">
    <property type="component" value="Unassembled WGS sequence"/>
</dbReference>
<accession>A0A8X6GQY7</accession>
<gene>
    <name evidence="1" type="ORF">TNCT_194091</name>
</gene>